<feature type="compositionally biased region" description="Low complexity" evidence="4">
    <location>
        <begin position="590"/>
        <end position="606"/>
    </location>
</feature>
<evidence type="ECO:0000256" key="4">
    <source>
        <dbReference type="SAM" id="MobiDB-lite"/>
    </source>
</evidence>
<dbReference type="PROSITE" id="PS50934">
    <property type="entry name" value="SWIRM"/>
    <property type="match status" value="1"/>
</dbReference>
<feature type="region of interest" description="Disordered" evidence="4">
    <location>
        <begin position="590"/>
        <end position="619"/>
    </location>
</feature>
<keyword evidence="2" id="KW-0804">Transcription</keyword>
<keyword evidence="7" id="KW-1185">Reference proteome</keyword>
<dbReference type="EMBL" id="JANQDX010000009">
    <property type="protein sequence ID" value="KAL0919130.1"/>
    <property type="molecule type" value="Genomic_DNA"/>
</dbReference>
<dbReference type="GO" id="GO:0005634">
    <property type="term" value="C:nucleus"/>
    <property type="evidence" value="ECO:0007669"/>
    <property type="project" value="UniProtKB-ARBA"/>
</dbReference>
<name>A0ABD0V2U1_DENTH</name>
<feature type="region of interest" description="Disordered" evidence="4">
    <location>
        <begin position="1"/>
        <end position="58"/>
    </location>
</feature>
<feature type="domain" description="SWIRM" evidence="5">
    <location>
        <begin position="70"/>
        <end position="167"/>
    </location>
</feature>
<dbReference type="SUPFAM" id="SSF46689">
    <property type="entry name" value="Homeodomain-like"/>
    <property type="match status" value="1"/>
</dbReference>
<sequence>MEAQPPSVQSASSSPSPVPATENPAQPSQLSQTPAASPVKSEIPARESNESLPAAASCLPDTPPRVSYTITIPSCSGWFSWDQIHETEKRILPEFFDERSSSKNPSVYKYYRDSIIGRFRANPSRKITFTEARRGLVGDVGSVRRVFDFLEAWGLINYTPSVKPLPKEKKEAGDTTERKDSSKRLCSNCKSLCNIVCFVTDKEMLIDRDIYTGLFSRSPHLPAYNSELPMSHNPTDWVITLRLCHNNGNSLNQIVEGLSYGNQDRSHRRRVTVSLDNWIESLLSQEAYIIQSTHAQDPFDIGFQSTKPSSVRIFEPELATKSQFVSIRGVSEEISLVAFIATWLCGFVFLSQDRIFRRGTLLMASLITSGRQLSLAPAVLAQIYHGFRHIIASYGRRQRSIDIPWHYIQGWVHIHVAVGDLPPLRFGVSFVDSFTKRGRPTLISRSGYAPIASNFVSMRLGWLYYRRDSSVVLEGYDPNRAAQQFSFVQATPLDGLSALPGVTDHHHLSSLLFSACLEWQYFSTLTWAHTDFSPRHIPVELSGSPILEPFGLDTPLGPHEFPPSDAGGRFSSELQPRGFTPILSACDTTSSPTLGSGSSTHLPSSSDMDIGDHSSTECPPVATTTSGDIGNLFSFCTETSLLLDFAAACDLRDNALQTWEFLCRTIAFGLL</sequence>
<organism evidence="6 7">
    <name type="scientific">Dendrobium thyrsiflorum</name>
    <name type="common">Pinecone-like raceme dendrobium</name>
    <name type="synonym">Orchid</name>
    <dbReference type="NCBI Taxonomy" id="117978"/>
    <lineage>
        <taxon>Eukaryota</taxon>
        <taxon>Viridiplantae</taxon>
        <taxon>Streptophyta</taxon>
        <taxon>Embryophyta</taxon>
        <taxon>Tracheophyta</taxon>
        <taxon>Spermatophyta</taxon>
        <taxon>Magnoliopsida</taxon>
        <taxon>Liliopsida</taxon>
        <taxon>Asparagales</taxon>
        <taxon>Orchidaceae</taxon>
        <taxon>Epidendroideae</taxon>
        <taxon>Malaxideae</taxon>
        <taxon>Dendrobiinae</taxon>
        <taxon>Dendrobium</taxon>
    </lineage>
</organism>
<dbReference type="InterPro" id="IPR036388">
    <property type="entry name" value="WH-like_DNA-bd_sf"/>
</dbReference>
<evidence type="ECO:0000313" key="7">
    <source>
        <dbReference type="Proteomes" id="UP001552299"/>
    </source>
</evidence>
<dbReference type="Pfam" id="PF04433">
    <property type="entry name" value="SWIRM"/>
    <property type="match status" value="1"/>
</dbReference>
<comment type="caution">
    <text evidence="6">The sequence shown here is derived from an EMBL/GenBank/DDBJ whole genome shotgun (WGS) entry which is preliminary data.</text>
</comment>
<evidence type="ECO:0000256" key="3">
    <source>
        <dbReference type="ARBA" id="ARBA00023242"/>
    </source>
</evidence>
<reference evidence="6 7" key="1">
    <citation type="journal article" date="2024" name="Plant Biotechnol. J.">
        <title>Dendrobium thyrsiflorum genome and its molecular insights into genes involved in important horticultural traits.</title>
        <authorList>
            <person name="Chen B."/>
            <person name="Wang J.Y."/>
            <person name="Zheng P.J."/>
            <person name="Li K.L."/>
            <person name="Liang Y.M."/>
            <person name="Chen X.F."/>
            <person name="Zhang C."/>
            <person name="Zhao X."/>
            <person name="He X."/>
            <person name="Zhang G.Q."/>
            <person name="Liu Z.J."/>
            <person name="Xu Q."/>
        </authorList>
    </citation>
    <scope>NUCLEOTIDE SEQUENCE [LARGE SCALE GENOMIC DNA]</scope>
    <source>
        <strain evidence="6">GZMU011</strain>
    </source>
</reference>
<dbReference type="InterPro" id="IPR007526">
    <property type="entry name" value="SWIRM"/>
</dbReference>
<evidence type="ECO:0000256" key="2">
    <source>
        <dbReference type="ARBA" id="ARBA00023163"/>
    </source>
</evidence>
<dbReference type="InterPro" id="IPR009057">
    <property type="entry name" value="Homeodomain-like_sf"/>
</dbReference>
<proteinExistence type="predicted"/>
<dbReference type="FunFam" id="1.10.10.10:FF:000020">
    <property type="entry name" value="SWI/SNF complex subunit SMARCC2 isoform c"/>
    <property type="match status" value="1"/>
</dbReference>
<dbReference type="AlphaFoldDB" id="A0ABD0V2U1"/>
<accession>A0ABD0V2U1</accession>
<feature type="compositionally biased region" description="Low complexity" evidence="4">
    <location>
        <begin position="1"/>
        <end position="15"/>
    </location>
</feature>
<feature type="compositionally biased region" description="Polar residues" evidence="4">
    <location>
        <begin position="23"/>
        <end position="35"/>
    </location>
</feature>
<dbReference type="Gene3D" id="1.10.10.10">
    <property type="entry name" value="Winged helix-like DNA-binding domain superfamily/Winged helix DNA-binding domain"/>
    <property type="match status" value="1"/>
</dbReference>
<evidence type="ECO:0000259" key="5">
    <source>
        <dbReference type="PROSITE" id="PS50934"/>
    </source>
</evidence>
<evidence type="ECO:0000256" key="1">
    <source>
        <dbReference type="ARBA" id="ARBA00023015"/>
    </source>
</evidence>
<gene>
    <name evidence="6" type="ORF">M5K25_011205</name>
</gene>
<dbReference type="Proteomes" id="UP001552299">
    <property type="component" value="Unassembled WGS sequence"/>
</dbReference>
<protein>
    <recommendedName>
        <fullName evidence="5">SWIRM domain-containing protein</fullName>
    </recommendedName>
</protein>
<keyword evidence="3" id="KW-0539">Nucleus</keyword>
<keyword evidence="1" id="KW-0805">Transcription regulation</keyword>
<evidence type="ECO:0000313" key="6">
    <source>
        <dbReference type="EMBL" id="KAL0919130.1"/>
    </source>
</evidence>